<organism evidence="6 7">
    <name type="scientific">Mytilus edulis</name>
    <name type="common">Blue mussel</name>
    <dbReference type="NCBI Taxonomy" id="6550"/>
    <lineage>
        <taxon>Eukaryota</taxon>
        <taxon>Metazoa</taxon>
        <taxon>Spiralia</taxon>
        <taxon>Lophotrochozoa</taxon>
        <taxon>Mollusca</taxon>
        <taxon>Bivalvia</taxon>
        <taxon>Autobranchia</taxon>
        <taxon>Pteriomorphia</taxon>
        <taxon>Mytilida</taxon>
        <taxon>Mytiloidea</taxon>
        <taxon>Mytilidae</taxon>
        <taxon>Mytilinae</taxon>
        <taxon>Mytilus</taxon>
    </lineage>
</organism>
<dbReference type="PROSITE" id="PS50297">
    <property type="entry name" value="ANK_REP_REGION"/>
    <property type="match status" value="2"/>
</dbReference>
<evidence type="ECO:0000259" key="5">
    <source>
        <dbReference type="Pfam" id="PF20720"/>
    </source>
</evidence>
<evidence type="ECO:0000313" key="7">
    <source>
        <dbReference type="Proteomes" id="UP000683360"/>
    </source>
</evidence>
<feature type="domain" description="Novel STAND NTPase 3" evidence="5">
    <location>
        <begin position="133"/>
        <end position="225"/>
    </location>
</feature>
<protein>
    <recommendedName>
        <fullName evidence="8">DZIP3-like HEPN domain-containing protein</fullName>
    </recommendedName>
</protein>
<dbReference type="EMBL" id="CAJPWZ010003299">
    <property type="protein sequence ID" value="CAG2256316.1"/>
    <property type="molecule type" value="Genomic_DNA"/>
</dbReference>
<dbReference type="SUPFAM" id="SSF48403">
    <property type="entry name" value="Ankyrin repeat"/>
    <property type="match status" value="1"/>
</dbReference>
<reference evidence="6" key="1">
    <citation type="submission" date="2021-03" db="EMBL/GenBank/DDBJ databases">
        <authorList>
            <person name="Bekaert M."/>
        </authorList>
    </citation>
    <scope>NUCLEOTIDE SEQUENCE</scope>
</reference>
<sequence length="703" mass="80709">MLICLLRNLGGLLTPSNGWDQLPHPNDTLPGADLATLKWFRNQLAHTTVTSMNNNEFTDKWKLVEKALTALNKGQRPYEITEILNYDLDGEQAKTLADTELKQLKKNEGNIRKNIAEANASLVETWLQDDESFYETKGSQHVYDKVKDCCCIVVTASSGLGKTAIIRHIAFKFKLEGFEIVPVESPEDIIIYKTNKKQVFLIDDVLGKYNLSPTLLEKWERINGELLNSLETELGSTKLQIFDLDFDEFDEKIYRIMHTCGLQRKMSKKELEDEALSAIGSYFTKDSTYFRFIHDALEETIGCHFYKFDPRVMFSDCDIVFIRDQVRVMSDENSAEYKMESIVSLREDELNEEFLIPLYNRLWTELKNGRFSNLLMSHLLRIETVLGGSVDIVTELIEHDADVNCFSEFWETPLYIAVKSGSDDMVRLLLSNGALIRRHRLYPHVPMKIPIAITSNKQQITRLILEYDLNKTELHKAVHHNDLEKLKSNIRSENIDSQTKTILFGEKWPENDASNLDFKQDQHKDLFTRKQTPKVNIRDTNGFTAVHLAVINNNIEIVSLLLHYKAEVTIRDDFYRIPLHYTADEKVTKLLLTHSYQNQCSKNNGNADVNRKYTKTCLSGFRTACLNISLQTTLRVVLRDIVNVPDKAGNTPLHSVMERNISKQEKSNCTDILLDNGANPYLLNDRALSAFELVDNLFGTEKT</sequence>
<dbReference type="PROSITE" id="PS50088">
    <property type="entry name" value="ANK_REPEAT"/>
    <property type="match status" value="2"/>
</dbReference>
<dbReference type="Gene3D" id="1.25.40.20">
    <property type="entry name" value="Ankyrin repeat-containing domain"/>
    <property type="match status" value="2"/>
</dbReference>
<keyword evidence="1" id="KW-0677">Repeat</keyword>
<dbReference type="AlphaFoldDB" id="A0A8S3VGM5"/>
<dbReference type="InterPro" id="IPR041249">
    <property type="entry name" value="HEPN_DZIP3"/>
</dbReference>
<evidence type="ECO:0000313" key="6">
    <source>
        <dbReference type="EMBL" id="CAG2256316.1"/>
    </source>
</evidence>
<dbReference type="InterPro" id="IPR051165">
    <property type="entry name" value="Multifunctional_ANK_Repeat"/>
</dbReference>
<keyword evidence="2 3" id="KW-0040">ANK repeat</keyword>
<dbReference type="OrthoDB" id="6122878at2759"/>
<evidence type="ECO:0008006" key="8">
    <source>
        <dbReference type="Google" id="ProtNLM"/>
    </source>
</evidence>
<dbReference type="InterPro" id="IPR002110">
    <property type="entry name" value="Ankyrin_rpt"/>
</dbReference>
<dbReference type="Pfam" id="PF12796">
    <property type="entry name" value="Ank_2"/>
    <property type="match status" value="2"/>
</dbReference>
<evidence type="ECO:0000256" key="1">
    <source>
        <dbReference type="ARBA" id="ARBA00022737"/>
    </source>
</evidence>
<dbReference type="PANTHER" id="PTHR24123:SF33">
    <property type="entry name" value="PROTEIN HOS4"/>
    <property type="match status" value="1"/>
</dbReference>
<evidence type="ECO:0000256" key="3">
    <source>
        <dbReference type="PROSITE-ProRule" id="PRU00023"/>
    </source>
</evidence>
<keyword evidence="7" id="KW-1185">Reference proteome</keyword>
<gene>
    <name evidence="6" type="ORF">MEDL_67656</name>
</gene>
<dbReference type="Proteomes" id="UP000683360">
    <property type="component" value="Unassembled WGS sequence"/>
</dbReference>
<proteinExistence type="predicted"/>
<dbReference type="InterPro" id="IPR049050">
    <property type="entry name" value="nSTAND3"/>
</dbReference>
<dbReference type="Pfam" id="PF18738">
    <property type="entry name" value="HEPN_DZIP3"/>
    <property type="match status" value="1"/>
</dbReference>
<dbReference type="PANTHER" id="PTHR24123">
    <property type="entry name" value="ANKYRIN REPEAT-CONTAINING"/>
    <property type="match status" value="1"/>
</dbReference>
<feature type="repeat" description="ANK" evidence="3">
    <location>
        <begin position="409"/>
        <end position="434"/>
    </location>
</feature>
<evidence type="ECO:0000256" key="2">
    <source>
        <dbReference type="ARBA" id="ARBA00023043"/>
    </source>
</evidence>
<name>A0A8S3VGM5_MYTED</name>
<dbReference type="SMART" id="SM00248">
    <property type="entry name" value="ANK"/>
    <property type="match status" value="5"/>
</dbReference>
<evidence type="ECO:0000259" key="4">
    <source>
        <dbReference type="Pfam" id="PF18738"/>
    </source>
</evidence>
<dbReference type="InterPro" id="IPR036770">
    <property type="entry name" value="Ankyrin_rpt-contain_sf"/>
</dbReference>
<accession>A0A8S3VGM5</accession>
<dbReference type="Pfam" id="PF20720">
    <property type="entry name" value="nSTAND3"/>
    <property type="match status" value="1"/>
</dbReference>
<feature type="domain" description="DZIP3-like HEPN" evidence="4">
    <location>
        <begin position="2"/>
        <end position="93"/>
    </location>
</feature>
<comment type="caution">
    <text evidence="6">The sequence shown here is derived from an EMBL/GenBank/DDBJ whole genome shotgun (WGS) entry which is preliminary data.</text>
</comment>
<feature type="repeat" description="ANK" evidence="3">
    <location>
        <begin position="541"/>
        <end position="573"/>
    </location>
</feature>